<gene>
    <name evidence="1" type="ORF">GGR36_004327</name>
</gene>
<dbReference type="AlphaFoldDB" id="A0A840BU93"/>
<proteinExistence type="predicted"/>
<reference evidence="1 2" key="1">
    <citation type="submission" date="2020-08" db="EMBL/GenBank/DDBJ databases">
        <title>Genomic Encyclopedia of Type Strains, Phase IV (KMG-IV): sequencing the most valuable type-strain genomes for metagenomic binning, comparative biology and taxonomic classification.</title>
        <authorList>
            <person name="Goeker M."/>
        </authorList>
    </citation>
    <scope>NUCLEOTIDE SEQUENCE [LARGE SCALE GENOMIC DNA]</scope>
    <source>
        <strain evidence="1 2">DSM 106739</strain>
    </source>
</reference>
<dbReference type="EMBL" id="JACIET010000008">
    <property type="protein sequence ID" value="MBB4014959.1"/>
    <property type="molecule type" value="Genomic_DNA"/>
</dbReference>
<sequence length="116" mass="13201">MHHNNPYWRQLEIDLTDVSGVIVPKGNDEAEYFESLRASIRENAKPAEVISAIVEEPGFLNRALGSTVTGYLLASSDGYWLVFEPNEKQYYCFWGSDRDKLGAFGVCGTPLYCWWE</sequence>
<comment type="caution">
    <text evidence="1">The sequence shown here is derived from an EMBL/GenBank/DDBJ whole genome shotgun (WGS) entry which is preliminary data.</text>
</comment>
<dbReference type="Proteomes" id="UP000561045">
    <property type="component" value="Unassembled WGS sequence"/>
</dbReference>
<name>A0A840BU93_9RHOO</name>
<protein>
    <submittedName>
        <fullName evidence="1">Uncharacterized protein</fullName>
    </submittedName>
</protein>
<evidence type="ECO:0000313" key="1">
    <source>
        <dbReference type="EMBL" id="MBB4014959.1"/>
    </source>
</evidence>
<keyword evidence="2" id="KW-1185">Reference proteome</keyword>
<evidence type="ECO:0000313" key="2">
    <source>
        <dbReference type="Proteomes" id="UP000561045"/>
    </source>
</evidence>
<organism evidence="1 2">
    <name type="scientific">Niveibacterium umoris</name>
    <dbReference type="NCBI Taxonomy" id="1193620"/>
    <lineage>
        <taxon>Bacteria</taxon>
        <taxon>Pseudomonadati</taxon>
        <taxon>Pseudomonadota</taxon>
        <taxon>Betaproteobacteria</taxon>
        <taxon>Rhodocyclales</taxon>
        <taxon>Rhodocyclaceae</taxon>
        <taxon>Niveibacterium</taxon>
    </lineage>
</organism>
<dbReference type="RefSeq" id="WP_183638576.1">
    <property type="nucleotide sequence ID" value="NZ_BAABLE010000022.1"/>
</dbReference>
<accession>A0A840BU93</accession>